<sequence length="79" mass="9116">MNLQLCNFTRSISKLGSGSAGFSCIRFRLSLLASWVCMEWVKSTFGHAREEKRSILLKKSGCLKKFSYSYIHSNRMYQP</sequence>
<proteinExistence type="predicted"/>
<dbReference type="AlphaFoldDB" id="A0A059AR37"/>
<organism evidence="1">
    <name type="scientific">Eucalyptus grandis</name>
    <name type="common">Flooded gum</name>
    <dbReference type="NCBI Taxonomy" id="71139"/>
    <lineage>
        <taxon>Eukaryota</taxon>
        <taxon>Viridiplantae</taxon>
        <taxon>Streptophyta</taxon>
        <taxon>Embryophyta</taxon>
        <taxon>Tracheophyta</taxon>
        <taxon>Spermatophyta</taxon>
        <taxon>Magnoliopsida</taxon>
        <taxon>eudicotyledons</taxon>
        <taxon>Gunneridae</taxon>
        <taxon>Pentapetalae</taxon>
        <taxon>rosids</taxon>
        <taxon>malvids</taxon>
        <taxon>Myrtales</taxon>
        <taxon>Myrtaceae</taxon>
        <taxon>Myrtoideae</taxon>
        <taxon>Eucalypteae</taxon>
        <taxon>Eucalyptus</taxon>
    </lineage>
</organism>
<dbReference type="Gramene" id="KCW56308">
    <property type="protein sequence ID" value="KCW56308"/>
    <property type="gene ID" value="EUGRSUZ_I02049"/>
</dbReference>
<evidence type="ECO:0000313" key="1">
    <source>
        <dbReference type="EMBL" id="KCW56308.1"/>
    </source>
</evidence>
<dbReference type="EMBL" id="KK198761">
    <property type="protein sequence ID" value="KCW56308.1"/>
    <property type="molecule type" value="Genomic_DNA"/>
</dbReference>
<protein>
    <submittedName>
        <fullName evidence="1">Uncharacterized protein</fullName>
    </submittedName>
</protein>
<accession>A0A059AR37</accession>
<name>A0A059AR37_EUCGR</name>
<dbReference type="InParanoid" id="A0A059AR37"/>
<gene>
    <name evidence="1" type="ORF">EUGRSUZ_I02049</name>
</gene>
<reference evidence="1" key="1">
    <citation type="submission" date="2013-07" db="EMBL/GenBank/DDBJ databases">
        <title>The genome of Eucalyptus grandis.</title>
        <authorList>
            <person name="Schmutz J."/>
            <person name="Hayes R."/>
            <person name="Myburg A."/>
            <person name="Tuskan G."/>
            <person name="Grattapaglia D."/>
            <person name="Rokhsar D.S."/>
        </authorList>
    </citation>
    <scope>NUCLEOTIDE SEQUENCE</scope>
    <source>
        <tissue evidence="1">Leaf extractions</tissue>
    </source>
</reference>